<gene>
    <name evidence="2" type="ORF">B1A_13245</name>
</gene>
<reference evidence="2" key="1">
    <citation type="submission" date="2013-08" db="EMBL/GenBank/DDBJ databases">
        <authorList>
            <person name="Mendez C."/>
            <person name="Richter M."/>
            <person name="Ferrer M."/>
            <person name="Sanchez J."/>
        </authorList>
    </citation>
    <scope>NUCLEOTIDE SEQUENCE</scope>
</reference>
<dbReference type="SUPFAM" id="SSF51445">
    <property type="entry name" value="(Trans)glycosidases"/>
    <property type="match status" value="1"/>
</dbReference>
<dbReference type="EMBL" id="AUZX01009687">
    <property type="protein sequence ID" value="EQD51017.1"/>
    <property type="molecule type" value="Genomic_DNA"/>
</dbReference>
<dbReference type="AlphaFoldDB" id="T1A289"/>
<protein>
    <submittedName>
        <fullName evidence="2">Alpha-L-fucosidase</fullName>
    </submittedName>
</protein>
<proteinExistence type="predicted"/>
<reference evidence="2" key="2">
    <citation type="journal article" date="2014" name="ISME J.">
        <title>Microbial stratification in low pH oxic and suboxic macroscopic growths along an acid mine drainage.</title>
        <authorList>
            <person name="Mendez-Garcia C."/>
            <person name="Mesa V."/>
            <person name="Sprenger R.R."/>
            <person name="Richter M."/>
            <person name="Diez M.S."/>
            <person name="Solano J."/>
            <person name="Bargiela R."/>
            <person name="Golyshina O.V."/>
            <person name="Manteca A."/>
            <person name="Ramos J.L."/>
            <person name="Gallego J.R."/>
            <person name="Llorente I."/>
            <person name="Martins Dos Santos V.A."/>
            <person name="Jensen O.N."/>
            <person name="Pelaez A.I."/>
            <person name="Sanchez J."/>
            <person name="Ferrer M."/>
        </authorList>
    </citation>
    <scope>NUCLEOTIDE SEQUENCE</scope>
</reference>
<accession>T1A289</accession>
<feature type="non-terminal residue" evidence="2">
    <location>
        <position position="1"/>
    </location>
</feature>
<dbReference type="InterPro" id="IPR017853">
    <property type="entry name" value="GH"/>
</dbReference>
<dbReference type="Pfam" id="PF01120">
    <property type="entry name" value="Alpha_L_fucos"/>
    <property type="match status" value="1"/>
</dbReference>
<feature type="non-terminal residue" evidence="2">
    <location>
        <position position="97"/>
    </location>
</feature>
<feature type="domain" description="Glycoside hydrolase family 29 N-terminal" evidence="1">
    <location>
        <begin position="3"/>
        <end position="89"/>
    </location>
</feature>
<dbReference type="GO" id="GO:0004560">
    <property type="term" value="F:alpha-L-fucosidase activity"/>
    <property type="evidence" value="ECO:0007669"/>
    <property type="project" value="InterPro"/>
</dbReference>
<sequence length="97" mass="11285">KAFLQDWLARSTELVEKFHPDLIYFDWWINQPAFAPYLKKMAAYYYNAAAARHQGVVLTYKLHAIPRGAAVQEVAFGKRHYLSLRPWQADISVSRDS</sequence>
<name>T1A289_9ZZZZ</name>
<evidence type="ECO:0000259" key="1">
    <source>
        <dbReference type="Pfam" id="PF01120"/>
    </source>
</evidence>
<dbReference type="GO" id="GO:0005975">
    <property type="term" value="P:carbohydrate metabolic process"/>
    <property type="evidence" value="ECO:0007669"/>
    <property type="project" value="InterPro"/>
</dbReference>
<evidence type="ECO:0000313" key="2">
    <source>
        <dbReference type="EMBL" id="EQD51017.1"/>
    </source>
</evidence>
<organism evidence="2">
    <name type="scientific">mine drainage metagenome</name>
    <dbReference type="NCBI Taxonomy" id="410659"/>
    <lineage>
        <taxon>unclassified sequences</taxon>
        <taxon>metagenomes</taxon>
        <taxon>ecological metagenomes</taxon>
    </lineage>
</organism>
<dbReference type="Gene3D" id="3.20.20.80">
    <property type="entry name" value="Glycosidases"/>
    <property type="match status" value="1"/>
</dbReference>
<dbReference type="InterPro" id="IPR057739">
    <property type="entry name" value="Glyco_hydro_29_N"/>
</dbReference>
<comment type="caution">
    <text evidence="2">The sequence shown here is derived from an EMBL/GenBank/DDBJ whole genome shotgun (WGS) entry which is preliminary data.</text>
</comment>